<proteinExistence type="predicted"/>
<dbReference type="Proteomes" id="UP000016480">
    <property type="component" value="Unassembled WGS sequence"/>
</dbReference>
<dbReference type="EMBL" id="AHCD03000032">
    <property type="protein sequence ID" value="KAF7787243.1"/>
    <property type="molecule type" value="Genomic_DNA"/>
</dbReference>
<evidence type="ECO:0000313" key="1">
    <source>
        <dbReference type="EMBL" id="KAF7787243.1"/>
    </source>
</evidence>
<name>A0A8T0C993_9GAMM</name>
<reference evidence="1 2" key="1">
    <citation type="journal article" date="2012" name="J. Bacteriol.">
        <title>Genome sequence of the cycloprodigiosin-producing bacterial strain Pseudoalteromonas rubra ATCC 29570(T).</title>
        <authorList>
            <person name="Xie B.B."/>
            <person name="Shu Y.L."/>
            <person name="Qin Q.L."/>
            <person name="Rong J.C."/>
            <person name="Zhang X.Y."/>
            <person name="Chen X.L."/>
            <person name="Zhou B.C."/>
            <person name="Zhang Y.Z."/>
        </authorList>
    </citation>
    <scope>NUCLEOTIDE SEQUENCE [LARGE SCALE GENOMIC DNA]</scope>
    <source>
        <strain evidence="1 2">DSM 6842</strain>
    </source>
</reference>
<evidence type="ECO:0000313" key="2">
    <source>
        <dbReference type="Proteomes" id="UP000016480"/>
    </source>
</evidence>
<accession>A0A8T0C993</accession>
<dbReference type="AlphaFoldDB" id="A0A8T0C993"/>
<protein>
    <submittedName>
        <fullName evidence="1">Uncharacterized protein</fullName>
    </submittedName>
</protein>
<sequence length="42" mass="4734">MELTAPFIEQVLNQAGVLFLNMPDFVVEKGQYSVPCKNFSDN</sequence>
<organism evidence="1 2">
    <name type="scientific">Pseudoalteromonas rubra</name>
    <dbReference type="NCBI Taxonomy" id="43658"/>
    <lineage>
        <taxon>Bacteria</taxon>
        <taxon>Pseudomonadati</taxon>
        <taxon>Pseudomonadota</taxon>
        <taxon>Gammaproteobacteria</taxon>
        <taxon>Alteromonadales</taxon>
        <taxon>Pseudoalteromonadaceae</taxon>
        <taxon>Pseudoalteromonas</taxon>
    </lineage>
</organism>
<gene>
    <name evidence="1" type="ORF">PRUB_a4424</name>
</gene>
<comment type="caution">
    <text evidence="1">The sequence shown here is derived from an EMBL/GenBank/DDBJ whole genome shotgun (WGS) entry which is preliminary data.</text>
</comment>